<dbReference type="RefSeq" id="WP_168679508.1">
    <property type="nucleotide sequence ID" value="NZ_JAAXOY010000397.1"/>
</dbReference>
<name>A0ABX1K1X2_9CELL</name>
<protein>
    <submittedName>
        <fullName evidence="2">Excalibur calcium-binding domain-containing protein</fullName>
    </submittedName>
</protein>
<feature type="non-terminal residue" evidence="2">
    <location>
        <position position="1"/>
    </location>
</feature>
<sequence>ARAAAAKSSGQSGSGSSGGSAYFANCDAARAAGAAPLHLGDAGYRSGLDRDKDGVACE</sequence>
<dbReference type="SMART" id="SM00894">
    <property type="entry name" value="Excalibur"/>
    <property type="match status" value="1"/>
</dbReference>
<organism evidence="2 3">
    <name type="scientific">Cellulomonas septica</name>
    <dbReference type="NCBI Taxonomy" id="285080"/>
    <lineage>
        <taxon>Bacteria</taxon>
        <taxon>Bacillati</taxon>
        <taxon>Actinomycetota</taxon>
        <taxon>Actinomycetes</taxon>
        <taxon>Micrococcales</taxon>
        <taxon>Cellulomonadaceae</taxon>
        <taxon>Cellulomonas</taxon>
    </lineage>
</organism>
<dbReference type="Pfam" id="PF05901">
    <property type="entry name" value="Excalibur"/>
    <property type="match status" value="1"/>
</dbReference>
<evidence type="ECO:0000313" key="3">
    <source>
        <dbReference type="Proteomes" id="UP000777774"/>
    </source>
</evidence>
<keyword evidence="3" id="KW-1185">Reference proteome</keyword>
<reference evidence="2 3" key="1">
    <citation type="submission" date="2020-04" db="EMBL/GenBank/DDBJ databases">
        <title>MicrobeNet Type strains.</title>
        <authorList>
            <person name="Nicholson A.C."/>
        </authorList>
    </citation>
    <scope>NUCLEOTIDE SEQUENCE [LARGE SCALE GENOMIC DNA]</scope>
    <source>
        <strain evidence="2 3">ATCC BAA-787</strain>
    </source>
</reference>
<evidence type="ECO:0000313" key="2">
    <source>
        <dbReference type="EMBL" id="NKY40570.1"/>
    </source>
</evidence>
<dbReference type="InterPro" id="IPR008613">
    <property type="entry name" value="Excalibur_Ca-bd_domain"/>
</dbReference>
<dbReference type="Proteomes" id="UP000777774">
    <property type="component" value="Unassembled WGS sequence"/>
</dbReference>
<feature type="domain" description="Excalibur calcium-binding" evidence="1">
    <location>
        <begin position="22"/>
        <end position="58"/>
    </location>
</feature>
<evidence type="ECO:0000259" key="1">
    <source>
        <dbReference type="SMART" id="SM00894"/>
    </source>
</evidence>
<comment type="caution">
    <text evidence="2">The sequence shown here is derived from an EMBL/GenBank/DDBJ whole genome shotgun (WGS) entry which is preliminary data.</text>
</comment>
<dbReference type="EMBL" id="JAAXOY010000397">
    <property type="protein sequence ID" value="NKY40570.1"/>
    <property type="molecule type" value="Genomic_DNA"/>
</dbReference>
<proteinExistence type="predicted"/>
<gene>
    <name evidence="2" type="ORF">HGA02_13870</name>
</gene>
<accession>A0ABX1K1X2</accession>